<keyword evidence="1" id="KW-1133">Transmembrane helix</keyword>
<evidence type="ECO:0000313" key="2">
    <source>
        <dbReference type="EMBL" id="SMR77798.1"/>
    </source>
</evidence>
<evidence type="ECO:0008006" key="4">
    <source>
        <dbReference type="Google" id="ProtNLM"/>
    </source>
</evidence>
<dbReference type="RefSeq" id="WP_239039839.1">
    <property type="nucleotide sequence ID" value="NZ_BAAAEY010000004.1"/>
</dbReference>
<keyword evidence="1" id="KW-0472">Membrane</keyword>
<keyword evidence="3" id="KW-1185">Reference proteome</keyword>
<evidence type="ECO:0000256" key="1">
    <source>
        <dbReference type="SAM" id="Phobius"/>
    </source>
</evidence>
<feature type="transmembrane region" description="Helical" evidence="1">
    <location>
        <begin position="12"/>
        <end position="36"/>
    </location>
</feature>
<dbReference type="Proteomes" id="UP001159257">
    <property type="component" value="Unassembled WGS sequence"/>
</dbReference>
<dbReference type="EMBL" id="FXWV01000017">
    <property type="protein sequence ID" value="SMR77798.1"/>
    <property type="molecule type" value="Genomic_DNA"/>
</dbReference>
<protein>
    <recommendedName>
        <fullName evidence="4">Type IV pilus modification protein PilV</fullName>
    </recommendedName>
</protein>
<gene>
    <name evidence="2" type="ORF">SAMN04487964_11751</name>
</gene>
<accession>A0ABY1S3F4</accession>
<evidence type="ECO:0000313" key="3">
    <source>
        <dbReference type="Proteomes" id="UP001159257"/>
    </source>
</evidence>
<name>A0ABY1S3F4_9GAMM</name>
<keyword evidence="1" id="KW-0812">Transmembrane</keyword>
<organism evidence="2 3">
    <name type="scientific">Marinobacterium sediminicola</name>
    <dbReference type="NCBI Taxonomy" id="518898"/>
    <lineage>
        <taxon>Bacteria</taxon>
        <taxon>Pseudomonadati</taxon>
        <taxon>Pseudomonadota</taxon>
        <taxon>Gammaproteobacteria</taxon>
        <taxon>Oceanospirillales</taxon>
        <taxon>Oceanospirillaceae</taxon>
        <taxon>Marinobacterium</taxon>
    </lineage>
</organism>
<comment type="caution">
    <text evidence="2">The sequence shown here is derived from an EMBL/GenBank/DDBJ whole genome shotgun (WGS) entry which is preliminary data.</text>
</comment>
<reference evidence="2 3" key="1">
    <citation type="submission" date="2017-05" db="EMBL/GenBank/DDBJ databases">
        <authorList>
            <person name="Varghese N."/>
            <person name="Submissions S."/>
        </authorList>
    </citation>
    <scope>NUCLEOTIDE SEQUENCE [LARGE SCALE GENOMIC DNA]</scope>
    <source>
        <strain evidence="2 3">CGMCC 1.7287</strain>
    </source>
</reference>
<proteinExistence type="predicted"/>
<sequence>MNKYSSLKRQDGVFLIEVIISALILAVAISAIMQVLTGVLKESAESRIFTHASNYANDKIDELRTYSTQDAFSNFSNGTDTTASTNTTLTRKWEVSEPAACPDINNPPTGATPIPKMCKQVQVTVTWSDTNGDTQTVQLTSYIAQQDAVRAAYLLSLY</sequence>